<evidence type="ECO:0000313" key="1">
    <source>
        <dbReference type="EMBL" id="VAX29182.1"/>
    </source>
</evidence>
<dbReference type="AlphaFoldDB" id="A0A3B1CLJ0"/>
<feature type="non-terminal residue" evidence="1">
    <location>
        <position position="1"/>
    </location>
</feature>
<sequence length="33" mass="3633">NIDGVELSIKKSTPLLVSGNERLHEKALETLEV</sequence>
<accession>A0A3B1CLJ0</accession>
<organism evidence="1">
    <name type="scientific">hydrothermal vent metagenome</name>
    <dbReference type="NCBI Taxonomy" id="652676"/>
    <lineage>
        <taxon>unclassified sequences</taxon>
        <taxon>metagenomes</taxon>
        <taxon>ecological metagenomes</taxon>
    </lineage>
</organism>
<dbReference type="EMBL" id="UOGH01000108">
    <property type="protein sequence ID" value="VAX29182.1"/>
    <property type="molecule type" value="Genomic_DNA"/>
</dbReference>
<gene>
    <name evidence="1" type="ORF">MNBD_NITROSPIRAE02-741</name>
</gene>
<proteinExistence type="predicted"/>
<protein>
    <submittedName>
        <fullName evidence="1">Uncharacterized protein</fullName>
    </submittedName>
</protein>
<name>A0A3B1CLJ0_9ZZZZ</name>
<reference evidence="1" key="1">
    <citation type="submission" date="2018-06" db="EMBL/GenBank/DDBJ databases">
        <authorList>
            <person name="Zhirakovskaya E."/>
        </authorList>
    </citation>
    <scope>NUCLEOTIDE SEQUENCE</scope>
</reference>